<reference evidence="3" key="1">
    <citation type="journal article" date="2019" name="MBio">
        <title>Virus Genomes from Deep Sea Sediments Expand the Ocean Megavirome and Support Independent Origins of Viral Gigantism.</title>
        <authorList>
            <person name="Backstrom D."/>
            <person name="Yutin N."/>
            <person name="Jorgensen S.L."/>
            <person name="Dharamshi J."/>
            <person name="Homa F."/>
            <person name="Zaremba-Niedwiedzka K."/>
            <person name="Spang A."/>
            <person name="Wolf Y.I."/>
            <person name="Koonin E.V."/>
            <person name="Ettema T.J."/>
        </authorList>
    </citation>
    <scope>NUCLEOTIDE SEQUENCE</scope>
</reference>
<feature type="region of interest" description="Disordered" evidence="1">
    <location>
        <begin position="147"/>
        <end position="194"/>
    </location>
</feature>
<dbReference type="SUPFAM" id="SSF82771">
    <property type="entry name" value="GIY-YIG endonuclease"/>
    <property type="match status" value="1"/>
</dbReference>
<evidence type="ECO:0000256" key="1">
    <source>
        <dbReference type="SAM" id="MobiDB-lite"/>
    </source>
</evidence>
<dbReference type="InterPro" id="IPR035901">
    <property type="entry name" value="GIY-YIG_endonuc_sf"/>
</dbReference>
<gene>
    <name evidence="3" type="ORF">LCMAC101_07060</name>
</gene>
<dbReference type="InterPro" id="IPR000305">
    <property type="entry name" value="GIY-YIG_endonuc"/>
</dbReference>
<protein>
    <submittedName>
        <fullName evidence="3">GIY-YIG catalytic domain protein</fullName>
    </submittedName>
</protein>
<dbReference type="PROSITE" id="PS50164">
    <property type="entry name" value="GIY_YIG"/>
    <property type="match status" value="1"/>
</dbReference>
<evidence type="ECO:0000313" key="3">
    <source>
        <dbReference type="EMBL" id="QBK86111.1"/>
    </source>
</evidence>
<feature type="domain" description="GIY-YIG" evidence="2">
    <location>
        <begin position="7"/>
        <end position="96"/>
    </location>
</feature>
<proteinExistence type="predicted"/>
<feature type="compositionally biased region" description="Basic residues" evidence="1">
    <location>
        <begin position="165"/>
        <end position="181"/>
    </location>
</feature>
<name>A0A481YT75_9VIRU</name>
<evidence type="ECO:0000259" key="2">
    <source>
        <dbReference type="PROSITE" id="PS50164"/>
    </source>
</evidence>
<sequence>MAEVDYPKTIFYKICCRDTSIEDIYVGHTANLIKREQSHKSHSKKSNTRVYVFIREYGNWENWQVVPIEEKPSMNKFDCDIRERYWIKELKASLNQAIPGRTLEEYLKEEPEKYAASQIKWRKANKGKIADWNKIYSKKYPERLAAASKRYHKKHPGRGDEASKRYRKKHPERVAANRKKRREADPEKTVAENKKYRNTDPYECDCGSTIQENSKSSHFRTVKHRNYLASLEDDEENSEKTVAENKKYRTIVPYECDCGSTIQKCEKYSHFRTVKHRNYLASLKDDEE</sequence>
<dbReference type="Pfam" id="PF01541">
    <property type="entry name" value="GIY-YIG"/>
    <property type="match status" value="1"/>
</dbReference>
<accession>A0A481YT75</accession>
<feature type="compositionally biased region" description="Basic and acidic residues" evidence="1">
    <location>
        <begin position="182"/>
        <end position="194"/>
    </location>
</feature>
<organism evidence="3">
    <name type="scientific">Marseillevirus LCMAC101</name>
    <dbReference type="NCBI Taxonomy" id="2506602"/>
    <lineage>
        <taxon>Viruses</taxon>
        <taxon>Varidnaviria</taxon>
        <taxon>Bamfordvirae</taxon>
        <taxon>Nucleocytoviricota</taxon>
        <taxon>Megaviricetes</taxon>
        <taxon>Pimascovirales</taxon>
        <taxon>Pimascovirales incertae sedis</taxon>
        <taxon>Marseilleviridae</taxon>
    </lineage>
</organism>
<dbReference type="EMBL" id="MK500330">
    <property type="protein sequence ID" value="QBK86111.1"/>
    <property type="molecule type" value="Genomic_DNA"/>
</dbReference>
<dbReference type="Gene3D" id="3.40.1440.10">
    <property type="entry name" value="GIY-YIG endonuclease"/>
    <property type="match status" value="1"/>
</dbReference>